<gene>
    <name evidence="3" type="ORF">GCM10010954_32840</name>
</gene>
<comment type="caution">
    <text evidence="3">The sequence shown here is derived from an EMBL/GenBank/DDBJ whole genome shotgun (WGS) entry which is preliminary data.</text>
</comment>
<evidence type="ECO:0000313" key="4">
    <source>
        <dbReference type="Proteomes" id="UP000660110"/>
    </source>
</evidence>
<sequence length="394" mass="44212">MNILITTIFNYPHEGGLSSHITTLKKGLEEEGHVVDVLSFSDLPNWKRKLFAQGPGYVMNKVKHGKGQLHNDLKRKALLSKVILEKSSSYDVINSQDIFATLASLESSLPIVGTVHGYYAYEAISRGAIHPNTDEAEKIKRLEQQAYKVAQLNVTVDKRICNYVKEISGVDAQIIRNFIDTEQFNHYSRPEQTRSKYNLPQDAFMLFVPRRLTEKNGVIYPLLALKRLHALYPNVILVYAGTGEQLPALKKKTEEYNLQNHVFFLGSVPHPDMVELYQASQIVLIPSVHSHGVEEATSISAIEAMGSGTPVIAGSIGGLKELITHDVDGLLFGDRDERMLSDFIRYLVENPEIGKTLAKRAKQKVVCNFSHITAAKKFENLYTQAIQKKSMYSP</sequence>
<dbReference type="SUPFAM" id="SSF53756">
    <property type="entry name" value="UDP-Glycosyltransferase/glycogen phosphorylase"/>
    <property type="match status" value="1"/>
</dbReference>
<evidence type="ECO:0000313" key="3">
    <source>
        <dbReference type="EMBL" id="GGF31106.1"/>
    </source>
</evidence>
<protein>
    <submittedName>
        <fullName evidence="3">Uncharacterized protein</fullName>
    </submittedName>
</protein>
<dbReference type="Proteomes" id="UP000660110">
    <property type="component" value="Unassembled WGS sequence"/>
</dbReference>
<name>A0A917B901_HALAA</name>
<accession>A0A917B901</accession>
<dbReference type="PANTHER" id="PTHR12526">
    <property type="entry name" value="GLYCOSYLTRANSFERASE"/>
    <property type="match status" value="1"/>
</dbReference>
<dbReference type="Gene3D" id="3.40.50.2000">
    <property type="entry name" value="Glycogen Phosphorylase B"/>
    <property type="match status" value="2"/>
</dbReference>
<feature type="domain" description="Glycosyl transferase family 1" evidence="1">
    <location>
        <begin position="192"/>
        <end position="363"/>
    </location>
</feature>
<reference evidence="3" key="2">
    <citation type="submission" date="2020-09" db="EMBL/GenBank/DDBJ databases">
        <authorList>
            <person name="Sun Q."/>
            <person name="Zhou Y."/>
        </authorList>
    </citation>
    <scope>NUCLEOTIDE SEQUENCE</scope>
    <source>
        <strain evidence="3">CGMCC 1.12153</strain>
    </source>
</reference>
<dbReference type="InterPro" id="IPR001296">
    <property type="entry name" value="Glyco_trans_1"/>
</dbReference>
<dbReference type="Pfam" id="PF00534">
    <property type="entry name" value="Glycos_transf_1"/>
    <property type="match status" value="1"/>
</dbReference>
<proteinExistence type="predicted"/>
<dbReference type="GO" id="GO:0016757">
    <property type="term" value="F:glycosyltransferase activity"/>
    <property type="evidence" value="ECO:0007669"/>
    <property type="project" value="InterPro"/>
</dbReference>
<dbReference type="EMBL" id="BMEL01000004">
    <property type="protein sequence ID" value="GGF31106.1"/>
    <property type="molecule type" value="Genomic_DNA"/>
</dbReference>
<keyword evidence="4" id="KW-1185">Reference proteome</keyword>
<dbReference type="RefSeq" id="WP_188378592.1">
    <property type="nucleotide sequence ID" value="NZ_BMEL01000004.1"/>
</dbReference>
<dbReference type="AlphaFoldDB" id="A0A917B901"/>
<dbReference type="Pfam" id="PF13439">
    <property type="entry name" value="Glyco_transf_4"/>
    <property type="match status" value="1"/>
</dbReference>
<reference evidence="3" key="1">
    <citation type="journal article" date="2014" name="Int. J. Syst. Evol. Microbiol.">
        <title>Complete genome sequence of Corynebacterium casei LMG S-19264T (=DSM 44701T), isolated from a smear-ripened cheese.</title>
        <authorList>
            <consortium name="US DOE Joint Genome Institute (JGI-PGF)"/>
            <person name="Walter F."/>
            <person name="Albersmeier A."/>
            <person name="Kalinowski J."/>
            <person name="Ruckert C."/>
        </authorList>
    </citation>
    <scope>NUCLEOTIDE SEQUENCE</scope>
    <source>
        <strain evidence="3">CGMCC 1.12153</strain>
    </source>
</reference>
<evidence type="ECO:0000259" key="1">
    <source>
        <dbReference type="Pfam" id="PF00534"/>
    </source>
</evidence>
<organism evidence="3 4">
    <name type="scientific">Halobacillus andaensis</name>
    <dbReference type="NCBI Taxonomy" id="1176239"/>
    <lineage>
        <taxon>Bacteria</taxon>
        <taxon>Bacillati</taxon>
        <taxon>Bacillota</taxon>
        <taxon>Bacilli</taxon>
        <taxon>Bacillales</taxon>
        <taxon>Bacillaceae</taxon>
        <taxon>Halobacillus</taxon>
    </lineage>
</organism>
<evidence type="ECO:0000259" key="2">
    <source>
        <dbReference type="Pfam" id="PF13439"/>
    </source>
</evidence>
<feature type="domain" description="Glycosyltransferase subfamily 4-like N-terminal" evidence="2">
    <location>
        <begin position="15"/>
        <end position="183"/>
    </location>
</feature>
<dbReference type="CDD" id="cd03801">
    <property type="entry name" value="GT4_PimA-like"/>
    <property type="match status" value="1"/>
</dbReference>
<dbReference type="InterPro" id="IPR028098">
    <property type="entry name" value="Glyco_trans_4-like_N"/>
</dbReference>